<dbReference type="EMBL" id="GBRH01257126">
    <property type="protein sequence ID" value="JAD40769.1"/>
    <property type="molecule type" value="Transcribed_RNA"/>
</dbReference>
<sequence length="33" mass="3662">MTRKPITGKSCFLTAGVYSSEMTVIYLNLVSNH</sequence>
<proteinExistence type="predicted"/>
<dbReference type="AlphaFoldDB" id="A0A0A8ZMW9"/>
<organism evidence="1">
    <name type="scientific">Arundo donax</name>
    <name type="common">Giant reed</name>
    <name type="synonym">Donax arundinaceus</name>
    <dbReference type="NCBI Taxonomy" id="35708"/>
    <lineage>
        <taxon>Eukaryota</taxon>
        <taxon>Viridiplantae</taxon>
        <taxon>Streptophyta</taxon>
        <taxon>Embryophyta</taxon>
        <taxon>Tracheophyta</taxon>
        <taxon>Spermatophyta</taxon>
        <taxon>Magnoliopsida</taxon>
        <taxon>Liliopsida</taxon>
        <taxon>Poales</taxon>
        <taxon>Poaceae</taxon>
        <taxon>PACMAD clade</taxon>
        <taxon>Arundinoideae</taxon>
        <taxon>Arundineae</taxon>
        <taxon>Arundo</taxon>
    </lineage>
</organism>
<reference evidence="1" key="1">
    <citation type="submission" date="2014-09" db="EMBL/GenBank/DDBJ databases">
        <authorList>
            <person name="Magalhaes I.L.F."/>
            <person name="Oliveira U."/>
            <person name="Santos F.R."/>
            <person name="Vidigal T.H.D.A."/>
            <person name="Brescovit A.D."/>
            <person name="Santos A.J."/>
        </authorList>
    </citation>
    <scope>NUCLEOTIDE SEQUENCE</scope>
    <source>
        <tissue evidence="1">Shoot tissue taken approximately 20 cm above the soil surface</tissue>
    </source>
</reference>
<name>A0A0A8ZMW9_ARUDO</name>
<reference evidence="1" key="2">
    <citation type="journal article" date="2015" name="Data Brief">
        <title>Shoot transcriptome of the giant reed, Arundo donax.</title>
        <authorList>
            <person name="Barrero R.A."/>
            <person name="Guerrero F.D."/>
            <person name="Moolhuijzen P."/>
            <person name="Goolsby J.A."/>
            <person name="Tidwell J."/>
            <person name="Bellgard S.E."/>
            <person name="Bellgard M.I."/>
        </authorList>
    </citation>
    <scope>NUCLEOTIDE SEQUENCE</scope>
    <source>
        <tissue evidence="1">Shoot tissue taken approximately 20 cm above the soil surface</tissue>
    </source>
</reference>
<accession>A0A0A8ZMW9</accession>
<evidence type="ECO:0000313" key="1">
    <source>
        <dbReference type="EMBL" id="JAD40769.1"/>
    </source>
</evidence>
<protein>
    <submittedName>
        <fullName evidence="1">GSVIVT01012776001, DGK</fullName>
    </submittedName>
</protein>